<accession>A0A5C5V9T5</accession>
<keyword evidence="3 10" id="KW-0808">Transferase</keyword>
<feature type="transmembrane region" description="Helical" evidence="9">
    <location>
        <begin position="79"/>
        <end position="98"/>
    </location>
</feature>
<dbReference type="PANTHER" id="PTHR22926">
    <property type="entry name" value="PHOSPHO-N-ACETYLMURAMOYL-PENTAPEPTIDE-TRANSFERASE"/>
    <property type="match status" value="1"/>
</dbReference>
<dbReference type="EMBL" id="SJPF01000002">
    <property type="protein sequence ID" value="TWT34639.1"/>
    <property type="molecule type" value="Genomic_DNA"/>
</dbReference>
<name>A0A5C5V9T5_9BACT</name>
<dbReference type="OrthoDB" id="9783652at2"/>
<feature type="transmembrane region" description="Helical" evidence="9">
    <location>
        <begin position="321"/>
        <end position="341"/>
    </location>
</feature>
<keyword evidence="7" id="KW-0460">Magnesium</keyword>
<feature type="compositionally biased region" description="Polar residues" evidence="8">
    <location>
        <begin position="491"/>
        <end position="510"/>
    </location>
</feature>
<feature type="transmembrane region" description="Helical" evidence="9">
    <location>
        <begin position="215"/>
        <end position="234"/>
    </location>
</feature>
<dbReference type="GO" id="GO:0005886">
    <property type="term" value="C:plasma membrane"/>
    <property type="evidence" value="ECO:0007669"/>
    <property type="project" value="UniProtKB-SubCell"/>
</dbReference>
<organism evidence="10 11">
    <name type="scientific">Blastopirellula retiformator</name>
    <dbReference type="NCBI Taxonomy" id="2527970"/>
    <lineage>
        <taxon>Bacteria</taxon>
        <taxon>Pseudomonadati</taxon>
        <taxon>Planctomycetota</taxon>
        <taxon>Planctomycetia</taxon>
        <taxon>Pirellulales</taxon>
        <taxon>Pirellulaceae</taxon>
        <taxon>Blastopirellula</taxon>
    </lineage>
</organism>
<evidence type="ECO:0000313" key="10">
    <source>
        <dbReference type="EMBL" id="TWT34639.1"/>
    </source>
</evidence>
<dbReference type="GO" id="GO:0071555">
    <property type="term" value="P:cell wall organization"/>
    <property type="evidence" value="ECO:0007669"/>
    <property type="project" value="TreeGrafter"/>
</dbReference>
<feature type="transmembrane region" description="Helical" evidence="9">
    <location>
        <begin position="110"/>
        <end position="127"/>
    </location>
</feature>
<dbReference type="RefSeq" id="WP_146431055.1">
    <property type="nucleotide sequence ID" value="NZ_SJPF01000002.1"/>
</dbReference>
<feature type="transmembrane region" description="Helical" evidence="9">
    <location>
        <begin position="189"/>
        <end position="208"/>
    </location>
</feature>
<dbReference type="CDD" id="cd06853">
    <property type="entry name" value="GT_WecA_like"/>
    <property type="match status" value="1"/>
</dbReference>
<feature type="binding site" evidence="7">
    <location>
        <position position="219"/>
    </location>
    <ligand>
        <name>Mg(2+)</name>
        <dbReference type="ChEBI" id="CHEBI:18420"/>
    </ligand>
</feature>
<keyword evidence="11" id="KW-1185">Reference proteome</keyword>
<dbReference type="AlphaFoldDB" id="A0A5C5V9T5"/>
<sequence length="510" mass="54518">MSIAISIVTISLLVAMLATPLVAKLAFRFDLLDRPDGHRKLHSKVTPLGGGIAVLLGYGAALGLIFYYCVADGVAGFDVKSFIGLIVATMAIAVIGVVDDKWGIRGRQKLAGQIMASLVAVAFGLNIQSVQLFGIPVELGILAIPFTVGWLVVTTNALNLIDGVDGLATTLGIVYCLAFAAMAWLTGNVFDACCGLALAGSLAGFGVFNLPPARIFLGDAGSMLIGFTLGILSIRSSLKGPTSFAMVAPCLVLAIPAFDVCMAVLRRKLTGRSIYATDRGHLHHVLQRLNFGPRKTVLFVGGLAAICSLAAVVSVLMHNEWLAAAVMLGILAGLVLSRTFGFHECKLLLTRFGRAGGSLLAFGSSKPPVATPIVTQMNGRLEWERLWYALVEFSQVCGIQTIQFNVSSPSIGEEYHASWESPHKLAADQRQWRTEIPLFADDINVGQLVLTGQALDGATFQWLSELLEGLRPFEMQMRDLLEMDRFDGPETETSASPPLVRSNSQSTTPV</sequence>
<dbReference type="GO" id="GO:0046872">
    <property type="term" value="F:metal ion binding"/>
    <property type="evidence" value="ECO:0007669"/>
    <property type="project" value="UniProtKB-KW"/>
</dbReference>
<dbReference type="Proteomes" id="UP000318878">
    <property type="component" value="Unassembled WGS sequence"/>
</dbReference>
<evidence type="ECO:0000256" key="6">
    <source>
        <dbReference type="ARBA" id="ARBA00023136"/>
    </source>
</evidence>
<dbReference type="InterPro" id="IPR018480">
    <property type="entry name" value="PNAcMuramoyl-5peptid_Trfase_CS"/>
</dbReference>
<dbReference type="PANTHER" id="PTHR22926:SF3">
    <property type="entry name" value="UNDECAPRENYL-PHOSPHATE ALPHA-N-ACETYLGLUCOSAMINYL 1-PHOSPHATE TRANSFERASE"/>
    <property type="match status" value="1"/>
</dbReference>
<keyword evidence="5 9" id="KW-1133">Transmembrane helix</keyword>
<evidence type="ECO:0000256" key="8">
    <source>
        <dbReference type="SAM" id="MobiDB-lite"/>
    </source>
</evidence>
<dbReference type="Pfam" id="PF00953">
    <property type="entry name" value="Glycos_transf_4"/>
    <property type="match status" value="1"/>
</dbReference>
<keyword evidence="7" id="KW-0479">Metal-binding</keyword>
<proteinExistence type="predicted"/>
<protein>
    <submittedName>
        <fullName evidence="10">WecA-like glycosyltransferase</fullName>
        <ecNumber evidence="10">2.7.8.33</ecNumber>
    </submittedName>
</protein>
<feature type="transmembrane region" description="Helical" evidence="9">
    <location>
        <begin position="133"/>
        <end position="152"/>
    </location>
</feature>
<dbReference type="PROSITE" id="PS01348">
    <property type="entry name" value="MRAY_2"/>
    <property type="match status" value="1"/>
</dbReference>
<reference evidence="10 11" key="1">
    <citation type="submission" date="2019-02" db="EMBL/GenBank/DDBJ databases">
        <title>Deep-cultivation of Planctomycetes and their phenomic and genomic characterization uncovers novel biology.</title>
        <authorList>
            <person name="Wiegand S."/>
            <person name="Jogler M."/>
            <person name="Boedeker C."/>
            <person name="Pinto D."/>
            <person name="Vollmers J."/>
            <person name="Rivas-Marin E."/>
            <person name="Kohn T."/>
            <person name="Peeters S.H."/>
            <person name="Heuer A."/>
            <person name="Rast P."/>
            <person name="Oberbeckmann S."/>
            <person name="Bunk B."/>
            <person name="Jeske O."/>
            <person name="Meyerdierks A."/>
            <person name="Storesund J.E."/>
            <person name="Kallscheuer N."/>
            <person name="Luecker S."/>
            <person name="Lage O.M."/>
            <person name="Pohl T."/>
            <person name="Merkel B.J."/>
            <person name="Hornburger P."/>
            <person name="Mueller R.-W."/>
            <person name="Bruemmer F."/>
            <person name="Labrenz M."/>
            <person name="Spormann A.M."/>
            <person name="Op Den Camp H."/>
            <person name="Overmann J."/>
            <person name="Amann R."/>
            <person name="Jetten M.S.M."/>
            <person name="Mascher T."/>
            <person name="Medema M.H."/>
            <person name="Devos D.P."/>
            <person name="Kaster A.-K."/>
            <person name="Ovreas L."/>
            <person name="Rohde M."/>
            <person name="Galperin M.Y."/>
            <person name="Jogler C."/>
        </authorList>
    </citation>
    <scope>NUCLEOTIDE SEQUENCE [LARGE SCALE GENOMIC DNA]</scope>
    <source>
        <strain evidence="10 11">Enr8</strain>
    </source>
</reference>
<evidence type="ECO:0000256" key="1">
    <source>
        <dbReference type="ARBA" id="ARBA00004651"/>
    </source>
</evidence>
<feature type="transmembrane region" description="Helical" evidence="9">
    <location>
        <begin position="296"/>
        <end position="315"/>
    </location>
</feature>
<feature type="binding site" evidence="7">
    <location>
        <position position="159"/>
    </location>
    <ligand>
        <name>Mg(2+)</name>
        <dbReference type="ChEBI" id="CHEBI:18420"/>
    </ligand>
</feature>
<dbReference type="GO" id="GO:0044038">
    <property type="term" value="P:cell wall macromolecule biosynthetic process"/>
    <property type="evidence" value="ECO:0007669"/>
    <property type="project" value="TreeGrafter"/>
</dbReference>
<dbReference type="GO" id="GO:0036380">
    <property type="term" value="F:UDP-N-acetylglucosamine-undecaprenyl-phosphate N-acetylglucosaminephosphotransferase activity"/>
    <property type="evidence" value="ECO:0007669"/>
    <property type="project" value="UniProtKB-EC"/>
</dbReference>
<evidence type="ECO:0000256" key="7">
    <source>
        <dbReference type="PIRSR" id="PIRSR600715-1"/>
    </source>
</evidence>
<comment type="cofactor">
    <cofactor evidence="7">
        <name>Mg(2+)</name>
        <dbReference type="ChEBI" id="CHEBI:18420"/>
    </cofactor>
</comment>
<evidence type="ECO:0000256" key="4">
    <source>
        <dbReference type="ARBA" id="ARBA00022692"/>
    </source>
</evidence>
<evidence type="ECO:0000256" key="9">
    <source>
        <dbReference type="SAM" id="Phobius"/>
    </source>
</evidence>
<keyword evidence="2" id="KW-1003">Cell membrane</keyword>
<feature type="transmembrane region" description="Helical" evidence="9">
    <location>
        <begin position="48"/>
        <end position="67"/>
    </location>
</feature>
<dbReference type="InterPro" id="IPR000715">
    <property type="entry name" value="Glycosyl_transferase_4"/>
</dbReference>
<dbReference type="EC" id="2.7.8.33" evidence="10"/>
<feature type="transmembrane region" description="Helical" evidence="9">
    <location>
        <begin position="164"/>
        <end position="183"/>
    </location>
</feature>
<feature type="transmembrane region" description="Helical" evidence="9">
    <location>
        <begin position="6"/>
        <end position="27"/>
    </location>
</feature>
<keyword evidence="6 9" id="KW-0472">Membrane</keyword>
<comment type="caution">
    <text evidence="10">The sequence shown here is derived from an EMBL/GenBank/DDBJ whole genome shotgun (WGS) entry which is preliminary data.</text>
</comment>
<feature type="region of interest" description="Disordered" evidence="8">
    <location>
        <begin position="487"/>
        <end position="510"/>
    </location>
</feature>
<evidence type="ECO:0000313" key="11">
    <source>
        <dbReference type="Proteomes" id="UP000318878"/>
    </source>
</evidence>
<evidence type="ECO:0000256" key="2">
    <source>
        <dbReference type="ARBA" id="ARBA00022475"/>
    </source>
</evidence>
<evidence type="ECO:0000256" key="3">
    <source>
        <dbReference type="ARBA" id="ARBA00022679"/>
    </source>
</evidence>
<dbReference type="GO" id="GO:0009103">
    <property type="term" value="P:lipopolysaccharide biosynthetic process"/>
    <property type="evidence" value="ECO:0007669"/>
    <property type="project" value="TreeGrafter"/>
</dbReference>
<feature type="transmembrane region" description="Helical" evidence="9">
    <location>
        <begin position="246"/>
        <end position="265"/>
    </location>
</feature>
<evidence type="ECO:0000256" key="5">
    <source>
        <dbReference type="ARBA" id="ARBA00022989"/>
    </source>
</evidence>
<keyword evidence="4 9" id="KW-0812">Transmembrane</keyword>
<comment type="subcellular location">
    <subcellularLocation>
        <location evidence="1">Cell membrane</location>
        <topology evidence="1">Multi-pass membrane protein</topology>
    </subcellularLocation>
</comment>
<gene>
    <name evidence="10" type="ORF">Enr8_20520</name>
</gene>